<geneLocation type="plasmid" evidence="3">
    <name>pacpol4</name>
</geneLocation>
<dbReference type="OrthoDB" id="581516at2"/>
<evidence type="ECO:0000259" key="1">
    <source>
        <dbReference type="Pfam" id="PF09557"/>
    </source>
</evidence>
<protein>
    <recommendedName>
        <fullName evidence="1">DUF2382 domain-containing protein</fullName>
    </recommendedName>
</protein>
<name>A0A2Z5GAM7_9BACT</name>
<dbReference type="Proteomes" id="UP000253606">
    <property type="component" value="Plasmid pACPOL4"/>
</dbReference>
<dbReference type="PANTHER" id="PTHR38463:SF1">
    <property type="entry name" value="STRESS RESPONSE PROTEIN YSNF"/>
    <property type="match status" value="1"/>
</dbReference>
<keyword evidence="2" id="KW-0614">Plasmid</keyword>
<evidence type="ECO:0000313" key="3">
    <source>
        <dbReference type="Proteomes" id="UP000253606"/>
    </source>
</evidence>
<dbReference type="PANTHER" id="PTHR38463">
    <property type="entry name" value="STRESS RESPONSE PROTEIN YSNF"/>
    <property type="match status" value="1"/>
</dbReference>
<keyword evidence="3" id="KW-1185">Reference proteome</keyword>
<sequence>MAKTVVGVFANFGKAESVKQALIETGLSAQNIEVMANDEGSPTTSSSSIQAAGKNIGEKISSFFHSLGGGDDKEQAYYEKSVTEGGALVAVTVEEDEEADEVAELLEEHGARHVDESAAGGGLARTSSVADSGELTAIPIVEEQLVVGKREVERGGVRVYSRVTERPVEAEVALREEHVVVSRRPVNRAATAADFSNVNGDVIELTETAEEAVVGKTSRVVEEVLVGKESTEHTEAVRDTVRRTEVDVEHIPGTETTTKYER</sequence>
<evidence type="ECO:0000313" key="2">
    <source>
        <dbReference type="EMBL" id="AXC16171.1"/>
    </source>
</evidence>
<dbReference type="EMBL" id="CP030843">
    <property type="protein sequence ID" value="AXC16171.1"/>
    <property type="molecule type" value="Genomic_DNA"/>
</dbReference>
<reference evidence="2 3" key="1">
    <citation type="journal article" date="2018" name="Front. Microbiol.">
        <title>Hydrolytic Capabilities as a Key to Environmental Success: Chitinolytic and Cellulolytic Acidobacteria From Acidic Sub-arctic Soils and Boreal Peatlands.</title>
        <authorList>
            <person name="Belova S.E."/>
            <person name="Ravin N.V."/>
            <person name="Pankratov T.A."/>
            <person name="Rakitin A.L."/>
            <person name="Ivanova A.A."/>
            <person name="Beletsky A.V."/>
            <person name="Mardanov A.V."/>
            <person name="Sinninghe Damste J.S."/>
            <person name="Dedysh S.N."/>
        </authorList>
    </citation>
    <scope>NUCLEOTIDE SEQUENCE [LARGE SCALE GENOMIC DNA]</scope>
    <source>
        <strain evidence="2 3">SBC82</strain>
        <plasmid evidence="3">pacpol4</plasmid>
    </source>
</reference>
<dbReference type="AlphaFoldDB" id="A0A2Z5GAM7"/>
<feature type="domain" description="DUF2382" evidence="1">
    <location>
        <begin position="138"/>
        <end position="248"/>
    </location>
</feature>
<dbReference type="KEGG" id="abas:ACPOL_6967"/>
<gene>
    <name evidence="2" type="ORF">ACPOL_6967</name>
</gene>
<dbReference type="RefSeq" id="WP_114211353.1">
    <property type="nucleotide sequence ID" value="NZ_CP030843.1"/>
</dbReference>
<dbReference type="NCBIfam" id="TIGR02271">
    <property type="entry name" value="YsnF/AvaK domain"/>
    <property type="match status" value="1"/>
</dbReference>
<dbReference type="InterPro" id="IPR019060">
    <property type="entry name" value="DUF2382"/>
</dbReference>
<dbReference type="InterPro" id="IPR052967">
    <property type="entry name" value="Stress_Response_Assoc"/>
</dbReference>
<accession>A0A2Z5GAM7</accession>
<proteinExistence type="predicted"/>
<organism evidence="2 3">
    <name type="scientific">Acidisarcina polymorpha</name>
    <dbReference type="NCBI Taxonomy" id="2211140"/>
    <lineage>
        <taxon>Bacteria</taxon>
        <taxon>Pseudomonadati</taxon>
        <taxon>Acidobacteriota</taxon>
        <taxon>Terriglobia</taxon>
        <taxon>Terriglobales</taxon>
        <taxon>Acidobacteriaceae</taxon>
        <taxon>Acidisarcina</taxon>
    </lineage>
</organism>
<dbReference type="Pfam" id="PF09557">
    <property type="entry name" value="DUF2382"/>
    <property type="match status" value="1"/>
</dbReference>